<accession>A0AAV7MNX9</accession>
<proteinExistence type="predicted"/>
<sequence length="331" mass="35837">MAGKESEGTCGVQKDLSGQRQDHGQDKGINKGHGKLQGQGVSPVKGKDYGASQSYGQESGQQGVQGPCYGVAQGKGEAQDQGKDQEKGQGCDQGKDQGYDQGKDYVKDQRKAACWSWLGPHGNVCGVPWGVFSRSPWVQNPGSGAPERPHLSPWGAPLQPAQQPRELRVAVCPSWTEHAGRGERAGPSRERSLYLAEHNPRSGRPLQAHGLGLGAGAASPPPESAPPLRQSDQSVALRDRIRGPRHSCCGAGRRHVPMGPAREPRPPRHTSASPETAARSSLPKCRSQVWVKRCRRPDVYNPGFHVNVEARGSDNPPGLIDRHKAYWRYHH</sequence>
<name>A0AAV7MNX9_PLEWA</name>
<feature type="compositionally biased region" description="Basic and acidic residues" evidence="1">
    <location>
        <begin position="20"/>
        <end position="29"/>
    </location>
</feature>
<dbReference type="EMBL" id="JANPWB010000013">
    <property type="protein sequence ID" value="KAJ1104470.1"/>
    <property type="molecule type" value="Genomic_DNA"/>
</dbReference>
<gene>
    <name evidence="2" type="ORF">NDU88_001882</name>
</gene>
<dbReference type="AlphaFoldDB" id="A0AAV7MNX9"/>
<evidence type="ECO:0000256" key="1">
    <source>
        <dbReference type="SAM" id="MobiDB-lite"/>
    </source>
</evidence>
<evidence type="ECO:0000313" key="2">
    <source>
        <dbReference type="EMBL" id="KAJ1104470.1"/>
    </source>
</evidence>
<reference evidence="2" key="1">
    <citation type="journal article" date="2022" name="bioRxiv">
        <title>Sequencing and chromosome-scale assembly of the giantPleurodeles waltlgenome.</title>
        <authorList>
            <person name="Brown T."/>
            <person name="Elewa A."/>
            <person name="Iarovenko S."/>
            <person name="Subramanian E."/>
            <person name="Araus A.J."/>
            <person name="Petzold A."/>
            <person name="Susuki M."/>
            <person name="Suzuki K.-i.T."/>
            <person name="Hayashi T."/>
            <person name="Toyoda A."/>
            <person name="Oliveira C."/>
            <person name="Osipova E."/>
            <person name="Leigh N.D."/>
            <person name="Simon A."/>
            <person name="Yun M.H."/>
        </authorList>
    </citation>
    <scope>NUCLEOTIDE SEQUENCE</scope>
    <source>
        <strain evidence="2">20211129_DDA</strain>
        <tissue evidence="2">Liver</tissue>
    </source>
</reference>
<organism evidence="2 3">
    <name type="scientific">Pleurodeles waltl</name>
    <name type="common">Iberian ribbed newt</name>
    <dbReference type="NCBI Taxonomy" id="8319"/>
    <lineage>
        <taxon>Eukaryota</taxon>
        <taxon>Metazoa</taxon>
        <taxon>Chordata</taxon>
        <taxon>Craniata</taxon>
        <taxon>Vertebrata</taxon>
        <taxon>Euteleostomi</taxon>
        <taxon>Amphibia</taxon>
        <taxon>Batrachia</taxon>
        <taxon>Caudata</taxon>
        <taxon>Salamandroidea</taxon>
        <taxon>Salamandridae</taxon>
        <taxon>Pleurodelinae</taxon>
        <taxon>Pleurodeles</taxon>
    </lineage>
</organism>
<keyword evidence="3" id="KW-1185">Reference proteome</keyword>
<feature type="compositionally biased region" description="Low complexity" evidence="1">
    <location>
        <begin position="50"/>
        <end position="66"/>
    </location>
</feature>
<comment type="caution">
    <text evidence="2">The sequence shown here is derived from an EMBL/GenBank/DDBJ whole genome shotgun (WGS) entry which is preliminary data.</text>
</comment>
<protein>
    <submittedName>
        <fullName evidence="2">Uncharacterized protein</fullName>
    </submittedName>
</protein>
<feature type="region of interest" description="Disordered" evidence="1">
    <location>
        <begin position="1"/>
        <end position="104"/>
    </location>
</feature>
<evidence type="ECO:0000313" key="3">
    <source>
        <dbReference type="Proteomes" id="UP001066276"/>
    </source>
</evidence>
<feature type="compositionally biased region" description="Basic and acidic residues" evidence="1">
    <location>
        <begin position="178"/>
        <end position="192"/>
    </location>
</feature>
<dbReference type="Proteomes" id="UP001066276">
    <property type="component" value="Chromosome 9"/>
</dbReference>
<feature type="region of interest" description="Disordered" evidence="1">
    <location>
        <begin position="138"/>
        <end position="165"/>
    </location>
</feature>
<feature type="region of interest" description="Disordered" evidence="1">
    <location>
        <begin position="177"/>
        <end position="283"/>
    </location>
</feature>
<feature type="compositionally biased region" description="Basic and acidic residues" evidence="1">
    <location>
        <begin position="77"/>
        <end position="104"/>
    </location>
</feature>